<reference evidence="1 2" key="1">
    <citation type="submission" date="2018-06" db="EMBL/GenBank/DDBJ databases">
        <authorList>
            <consortium name="Pathogen Informatics"/>
            <person name="Doyle S."/>
        </authorList>
    </citation>
    <scope>NUCLEOTIDE SEQUENCE [LARGE SCALE GENOMIC DNA]</scope>
    <source>
        <strain evidence="1 2">NCTC11470</strain>
    </source>
</reference>
<dbReference type="Proteomes" id="UP000254835">
    <property type="component" value="Unassembled WGS sequence"/>
</dbReference>
<evidence type="ECO:0000313" key="1">
    <source>
        <dbReference type="EMBL" id="SUP76208.1"/>
    </source>
</evidence>
<dbReference type="EMBL" id="UHJA01000001">
    <property type="protein sequence ID" value="SUP76208.1"/>
    <property type="molecule type" value="Genomic_DNA"/>
</dbReference>
<protein>
    <submittedName>
        <fullName evidence="1">Uncharacterized protein</fullName>
    </submittedName>
</protein>
<gene>
    <name evidence="1" type="ORF">NCTC11470_01235</name>
</gene>
<proteinExistence type="predicted"/>
<evidence type="ECO:0000313" key="2">
    <source>
        <dbReference type="Proteomes" id="UP000254835"/>
    </source>
</evidence>
<name>A0A380PRM6_YERFR</name>
<organism evidence="1 2">
    <name type="scientific">Yersinia frederiksenii</name>
    <dbReference type="NCBI Taxonomy" id="29484"/>
    <lineage>
        <taxon>Bacteria</taxon>
        <taxon>Pseudomonadati</taxon>
        <taxon>Pseudomonadota</taxon>
        <taxon>Gammaproteobacteria</taxon>
        <taxon>Enterobacterales</taxon>
        <taxon>Yersiniaceae</taxon>
        <taxon>Yersinia</taxon>
    </lineage>
</organism>
<sequence length="46" mass="5218">MESNTPLRYPGMTVREFPLSAISARKIVNDLAMNHTGHIRISRHAK</sequence>
<dbReference type="AlphaFoldDB" id="A0A380PRM6"/>
<accession>A0A380PRM6</accession>